<dbReference type="GO" id="GO:0016042">
    <property type="term" value="P:lipid catabolic process"/>
    <property type="evidence" value="ECO:0007669"/>
    <property type="project" value="TreeGrafter"/>
</dbReference>
<evidence type="ECO:0000256" key="5">
    <source>
        <dbReference type="SAM" id="SignalP"/>
    </source>
</evidence>
<dbReference type="GO" id="GO:0005615">
    <property type="term" value="C:extracellular space"/>
    <property type="evidence" value="ECO:0007669"/>
    <property type="project" value="TreeGrafter"/>
</dbReference>
<evidence type="ECO:0000256" key="1">
    <source>
        <dbReference type="ARBA" id="ARBA00004613"/>
    </source>
</evidence>
<dbReference type="PANTHER" id="PTHR11610:SF173">
    <property type="entry name" value="LIPASE DOMAIN-CONTAINING PROTEIN-RELATED"/>
    <property type="match status" value="1"/>
</dbReference>
<dbReference type="AlphaFoldDB" id="A0A6G1SI18"/>
<dbReference type="Gene3D" id="3.40.50.1820">
    <property type="entry name" value="alpha/beta hydrolase"/>
    <property type="match status" value="1"/>
</dbReference>
<keyword evidence="3" id="KW-0964">Secreted</keyword>
<evidence type="ECO:0000256" key="4">
    <source>
        <dbReference type="RuleBase" id="RU004262"/>
    </source>
</evidence>
<protein>
    <submittedName>
        <fullName evidence="7">Lipase member H</fullName>
    </submittedName>
</protein>
<name>A0A6G1SI18_9ACAR</name>
<evidence type="ECO:0000259" key="6">
    <source>
        <dbReference type="Pfam" id="PF00151"/>
    </source>
</evidence>
<feature type="domain" description="Lipase" evidence="6">
    <location>
        <begin position="123"/>
        <end position="427"/>
    </location>
</feature>
<dbReference type="SUPFAM" id="SSF53474">
    <property type="entry name" value="alpha/beta-Hydrolases"/>
    <property type="match status" value="1"/>
</dbReference>
<evidence type="ECO:0000256" key="2">
    <source>
        <dbReference type="ARBA" id="ARBA00010701"/>
    </source>
</evidence>
<dbReference type="GO" id="GO:0016298">
    <property type="term" value="F:lipase activity"/>
    <property type="evidence" value="ECO:0007669"/>
    <property type="project" value="InterPro"/>
</dbReference>
<dbReference type="PROSITE" id="PS51257">
    <property type="entry name" value="PROKAR_LIPOPROTEIN"/>
    <property type="match status" value="1"/>
</dbReference>
<reference evidence="7" key="1">
    <citation type="submission" date="2018-10" db="EMBL/GenBank/DDBJ databases">
        <title>Transcriptome assembly of Aceria tosichella (Wheat curl mite) Type 2.</title>
        <authorList>
            <person name="Scully E.D."/>
            <person name="Geib S.M."/>
            <person name="Palmer N.A."/>
            <person name="Gupta A.K."/>
            <person name="Sarath G."/>
            <person name="Tatineni S."/>
        </authorList>
    </citation>
    <scope>NUCLEOTIDE SEQUENCE</scope>
    <source>
        <strain evidence="7">LincolnNE</strain>
    </source>
</reference>
<dbReference type="Pfam" id="PF00151">
    <property type="entry name" value="Lipase"/>
    <property type="match status" value="1"/>
</dbReference>
<dbReference type="PANTHER" id="PTHR11610">
    <property type="entry name" value="LIPASE"/>
    <property type="match status" value="1"/>
</dbReference>
<organism evidence="7">
    <name type="scientific">Aceria tosichella</name>
    <name type="common">wheat curl mite</name>
    <dbReference type="NCBI Taxonomy" id="561515"/>
    <lineage>
        <taxon>Eukaryota</taxon>
        <taxon>Metazoa</taxon>
        <taxon>Ecdysozoa</taxon>
        <taxon>Arthropoda</taxon>
        <taxon>Chelicerata</taxon>
        <taxon>Arachnida</taxon>
        <taxon>Acari</taxon>
        <taxon>Acariformes</taxon>
        <taxon>Trombidiformes</taxon>
        <taxon>Prostigmata</taxon>
        <taxon>Eupodina</taxon>
        <taxon>Eriophyoidea</taxon>
        <taxon>Eriophyidae</taxon>
        <taxon>Eriophyinae</taxon>
        <taxon>Aceriini</taxon>
        <taxon>Aceria</taxon>
    </lineage>
</organism>
<dbReference type="EMBL" id="GGYP01005415">
    <property type="protein sequence ID" value="MDE50186.1"/>
    <property type="molecule type" value="Transcribed_RNA"/>
</dbReference>
<proteinExistence type="inferred from homology"/>
<dbReference type="InterPro" id="IPR029058">
    <property type="entry name" value="AB_hydrolase_fold"/>
</dbReference>
<evidence type="ECO:0000256" key="3">
    <source>
        <dbReference type="ARBA" id="ARBA00022525"/>
    </source>
</evidence>
<sequence>MRLDTIQGLAALLACQVILLMSLFSFSLTQDQCSNCTSRESRSIVPQQSIIEALFGQVAKTVVYSGATVARLNNRLLCTLLRWETDRSNQDQPTLFIFKSQLERDRAFRIYADDDITYDMLEEAQLDPDQATIILVHGWLGGLKNEFWLSEAKNVALGTSDELGLNRLELDPHMGEYESQQHQETYRPNVIVVDWSEFAQGSLYTATANSYKVARRLGRLLEQLARVGQLKPEYMHCLGHSIGAHICGQAARLAFPVQPQPTSSSYELASRYRFGRITALDPGGFCYELGIRNETKFPGLRPSDALLVDAYYSNRSPFGNMYQVAQYNVRLNNGFFQRPCSVWRNSTTATEYFRASVRFVLGNVGESETITCDHYFATRFAHQTLSEECSYVAYACDSYRNFVRGRCGYCNSPRQCYSMDFEYQRPEASNRHAMEHIERHSSLLNNQFNQATYESPPGGVPYGQRRAYYMRVANKEPYCSYTYRVRVVLNPDLPKLRTFRADSLQLQLVGIVTLKDPSQNTLTNGIMNLHGPWLDSNDKRDLGLNDVTLTGLFELTKPERIRGLMVVYDSERNRRNIPPFLRPIESIHFDYLSSMDPHVKAKFSSSFKYDEFEIKYTKITEAAAAGVAAAAAATAA</sequence>
<dbReference type="InterPro" id="IPR000734">
    <property type="entry name" value="TAG_lipase"/>
</dbReference>
<feature type="chain" id="PRO_5026212926" evidence="5">
    <location>
        <begin position="30"/>
        <end position="636"/>
    </location>
</feature>
<accession>A0A6G1SI18</accession>
<keyword evidence="5" id="KW-0732">Signal</keyword>
<comment type="similarity">
    <text evidence="2 4">Belongs to the AB hydrolase superfamily. Lipase family.</text>
</comment>
<comment type="subcellular location">
    <subcellularLocation>
        <location evidence="1">Secreted</location>
    </subcellularLocation>
</comment>
<evidence type="ECO:0000313" key="7">
    <source>
        <dbReference type="EMBL" id="MDE50186.1"/>
    </source>
</evidence>
<gene>
    <name evidence="7" type="primary">LIPH_2</name>
    <name evidence="7" type="ORF">g.12159</name>
</gene>
<feature type="signal peptide" evidence="5">
    <location>
        <begin position="1"/>
        <end position="29"/>
    </location>
</feature>
<dbReference type="InterPro" id="IPR013818">
    <property type="entry name" value="Lipase"/>
</dbReference>